<sequence>MKQKIKFILLNSVTELLSILPLLDSDPDAFSDLELNYSPFSETPSGNISLQDIRDSLRISEKLFYNQVCRNIYSAAKYQRKHQVLFGASIARASHVPAAQLYASRAGVRAVQELAAVQGNIPNFRTRGNHNREAPPHRQRDGFRAAKAQLIQFRPARRFAPCFENITSSSNSSCQPPAPLTPTPIPERGTLTSLLDGHAALEPADCSVDYSDLDVPERVYEAMSTKLATILQRSALSREERIKQKVAEREAAKVAATKTVPSDFEVINELKAVLMSKQRNKKKTRSDRSTN</sequence>
<organism evidence="1 2">
    <name type="scientific">Smittium culicis</name>
    <dbReference type="NCBI Taxonomy" id="133412"/>
    <lineage>
        <taxon>Eukaryota</taxon>
        <taxon>Fungi</taxon>
        <taxon>Fungi incertae sedis</taxon>
        <taxon>Zoopagomycota</taxon>
        <taxon>Kickxellomycotina</taxon>
        <taxon>Harpellomycetes</taxon>
        <taxon>Harpellales</taxon>
        <taxon>Legeriomycetaceae</taxon>
        <taxon>Smittium</taxon>
    </lineage>
</organism>
<dbReference type="EMBL" id="LSSM01003400">
    <property type="protein sequence ID" value="OMJ18015.1"/>
    <property type="molecule type" value="Genomic_DNA"/>
</dbReference>
<evidence type="ECO:0000313" key="1">
    <source>
        <dbReference type="EMBL" id="OMJ18015.1"/>
    </source>
</evidence>
<proteinExistence type="predicted"/>
<accession>A0A1R1XTS5</accession>
<keyword evidence="2" id="KW-1185">Reference proteome</keyword>
<evidence type="ECO:0000313" key="2">
    <source>
        <dbReference type="Proteomes" id="UP000187429"/>
    </source>
</evidence>
<gene>
    <name evidence="1" type="ORF">AYI69_g7197</name>
</gene>
<name>A0A1R1XTS5_9FUNG</name>
<dbReference type="Proteomes" id="UP000187429">
    <property type="component" value="Unassembled WGS sequence"/>
</dbReference>
<comment type="caution">
    <text evidence="1">The sequence shown here is derived from an EMBL/GenBank/DDBJ whole genome shotgun (WGS) entry which is preliminary data.</text>
</comment>
<reference evidence="2" key="1">
    <citation type="submission" date="2017-01" db="EMBL/GenBank/DDBJ databases">
        <authorList>
            <person name="Wang Y."/>
            <person name="White M."/>
            <person name="Kvist S."/>
            <person name="Moncalvo J.-M."/>
        </authorList>
    </citation>
    <scope>NUCLEOTIDE SEQUENCE [LARGE SCALE GENOMIC DNA]</scope>
    <source>
        <strain evidence="2">ID-206-W2</strain>
    </source>
</reference>
<protein>
    <submittedName>
        <fullName evidence="1">Uncharacterized protein</fullName>
    </submittedName>
</protein>
<dbReference type="AlphaFoldDB" id="A0A1R1XTS5"/>